<dbReference type="CDD" id="cd17745">
    <property type="entry name" value="BRCT_p53bp1_rpt1"/>
    <property type="match status" value="1"/>
</dbReference>
<dbReference type="PANTHER" id="PTHR15321">
    <property type="entry name" value="TUMOR SUPPRESSOR P53-BINDING PROTEIN 1"/>
    <property type="match status" value="1"/>
</dbReference>
<reference evidence="6 7" key="1">
    <citation type="journal article" date="2018" name="New Phytol.">
        <title>Comparative genomics and transcriptomics depict ericoid mycorrhizal fungi as versatile saprotrophs and plant mutualists.</title>
        <authorList>
            <person name="Martino E."/>
            <person name="Morin E."/>
            <person name="Grelet G.A."/>
            <person name="Kuo A."/>
            <person name="Kohler A."/>
            <person name="Daghino S."/>
            <person name="Barry K.W."/>
            <person name="Cichocki N."/>
            <person name="Clum A."/>
            <person name="Dockter R.B."/>
            <person name="Hainaut M."/>
            <person name="Kuo R.C."/>
            <person name="LaButti K."/>
            <person name="Lindahl B.D."/>
            <person name="Lindquist E.A."/>
            <person name="Lipzen A."/>
            <person name="Khouja H.R."/>
            <person name="Magnuson J."/>
            <person name="Murat C."/>
            <person name="Ohm R.A."/>
            <person name="Singer S.W."/>
            <person name="Spatafora J.W."/>
            <person name="Wang M."/>
            <person name="Veneault-Fourrey C."/>
            <person name="Henrissat B."/>
            <person name="Grigoriev I.V."/>
            <person name="Martin F.M."/>
            <person name="Perotto S."/>
        </authorList>
    </citation>
    <scope>NUCLEOTIDE SEQUENCE [LARGE SCALE GENOMIC DNA]</scope>
    <source>
        <strain evidence="6 7">ATCC 22711</strain>
    </source>
</reference>
<dbReference type="SUPFAM" id="SSF52113">
    <property type="entry name" value="BRCT domain"/>
    <property type="match status" value="1"/>
</dbReference>
<dbReference type="EMBL" id="KZ679008">
    <property type="protein sequence ID" value="PSS23428.1"/>
    <property type="molecule type" value="Genomic_DNA"/>
</dbReference>
<feature type="compositionally biased region" description="Basic and acidic residues" evidence="4">
    <location>
        <begin position="769"/>
        <end position="789"/>
    </location>
</feature>
<dbReference type="InterPro" id="IPR036420">
    <property type="entry name" value="BRCT_dom_sf"/>
</dbReference>
<feature type="region of interest" description="Disordered" evidence="4">
    <location>
        <begin position="741"/>
        <end position="821"/>
    </location>
</feature>
<dbReference type="GO" id="GO:0000077">
    <property type="term" value="P:DNA damage checkpoint signaling"/>
    <property type="evidence" value="ECO:0007669"/>
    <property type="project" value="TreeGrafter"/>
</dbReference>
<feature type="region of interest" description="Disordered" evidence="4">
    <location>
        <begin position="1166"/>
        <end position="1188"/>
    </location>
</feature>
<dbReference type="GO" id="GO:0005634">
    <property type="term" value="C:nucleus"/>
    <property type="evidence" value="ECO:0007669"/>
    <property type="project" value="UniProtKB-SubCell"/>
</dbReference>
<feature type="region of interest" description="Disordered" evidence="4">
    <location>
        <begin position="316"/>
        <end position="715"/>
    </location>
</feature>
<feature type="region of interest" description="Disordered" evidence="4">
    <location>
        <begin position="844"/>
        <end position="922"/>
    </location>
</feature>
<feature type="compositionally biased region" description="Basic and acidic residues" evidence="4">
    <location>
        <begin position="391"/>
        <end position="401"/>
    </location>
</feature>
<feature type="compositionally biased region" description="Acidic residues" evidence="4">
    <location>
        <begin position="407"/>
        <end position="416"/>
    </location>
</feature>
<feature type="compositionally biased region" description="Low complexity" evidence="4">
    <location>
        <begin position="453"/>
        <end position="464"/>
    </location>
</feature>
<dbReference type="Gene3D" id="3.40.50.10190">
    <property type="entry name" value="BRCT domain"/>
    <property type="match status" value="1"/>
</dbReference>
<feature type="compositionally biased region" description="Polar residues" evidence="4">
    <location>
        <begin position="33"/>
        <end position="45"/>
    </location>
</feature>
<dbReference type="InterPro" id="IPR047252">
    <property type="entry name" value="TP53BP1-like"/>
</dbReference>
<feature type="compositionally biased region" description="Low complexity" evidence="4">
    <location>
        <begin position="674"/>
        <end position="683"/>
    </location>
</feature>
<gene>
    <name evidence="6" type="ORF">M430DRAFT_40606</name>
</gene>
<feature type="compositionally biased region" description="Acidic residues" evidence="4">
    <location>
        <begin position="751"/>
        <end position="760"/>
    </location>
</feature>
<feature type="compositionally biased region" description="Low complexity" evidence="4">
    <location>
        <begin position="569"/>
        <end position="583"/>
    </location>
</feature>
<dbReference type="PANTHER" id="PTHR15321:SF3">
    <property type="entry name" value="TP53-BINDING PROTEIN 1"/>
    <property type="match status" value="1"/>
</dbReference>
<name>A0A2T3B970_AMORE</name>
<keyword evidence="3" id="KW-0539">Nucleus</keyword>
<dbReference type="RefSeq" id="XP_024723474.1">
    <property type="nucleotide sequence ID" value="XM_024867412.1"/>
</dbReference>
<feature type="domain" description="BRCT" evidence="5">
    <location>
        <begin position="935"/>
        <end position="1055"/>
    </location>
</feature>
<feature type="compositionally biased region" description="Basic and acidic residues" evidence="4">
    <location>
        <begin position="228"/>
        <end position="238"/>
    </location>
</feature>
<comment type="subcellular location">
    <subcellularLocation>
        <location evidence="1">Nucleus</location>
    </subcellularLocation>
</comment>
<protein>
    <recommendedName>
        <fullName evidence="5">BRCT domain-containing protein</fullName>
    </recommendedName>
</protein>
<evidence type="ECO:0000313" key="7">
    <source>
        <dbReference type="Proteomes" id="UP000241818"/>
    </source>
</evidence>
<dbReference type="OrthoDB" id="129353at2759"/>
<feature type="region of interest" description="Disordered" evidence="4">
    <location>
        <begin position="228"/>
        <end position="247"/>
    </location>
</feature>
<evidence type="ECO:0000256" key="2">
    <source>
        <dbReference type="ARBA" id="ARBA00022763"/>
    </source>
</evidence>
<organism evidence="6 7">
    <name type="scientific">Amorphotheca resinae ATCC 22711</name>
    <dbReference type="NCBI Taxonomy" id="857342"/>
    <lineage>
        <taxon>Eukaryota</taxon>
        <taxon>Fungi</taxon>
        <taxon>Dikarya</taxon>
        <taxon>Ascomycota</taxon>
        <taxon>Pezizomycotina</taxon>
        <taxon>Leotiomycetes</taxon>
        <taxon>Helotiales</taxon>
        <taxon>Amorphothecaceae</taxon>
        <taxon>Amorphotheca</taxon>
    </lineage>
</organism>
<feature type="compositionally biased region" description="Polar residues" evidence="4">
    <location>
        <begin position="95"/>
        <end position="124"/>
    </location>
</feature>
<dbReference type="GO" id="GO:0042393">
    <property type="term" value="F:histone binding"/>
    <property type="evidence" value="ECO:0007669"/>
    <property type="project" value="TreeGrafter"/>
</dbReference>
<dbReference type="InParanoid" id="A0A2T3B970"/>
<feature type="compositionally biased region" description="Polar residues" evidence="4">
    <location>
        <begin position="519"/>
        <end position="536"/>
    </location>
</feature>
<feature type="compositionally biased region" description="Basic and acidic residues" evidence="4">
    <location>
        <begin position="178"/>
        <end position="189"/>
    </location>
</feature>
<feature type="compositionally biased region" description="Polar residues" evidence="4">
    <location>
        <begin position="552"/>
        <end position="563"/>
    </location>
</feature>
<dbReference type="PROSITE" id="PS50172">
    <property type="entry name" value="BRCT"/>
    <property type="match status" value="1"/>
</dbReference>
<sequence>MSVTTAEVERAAIEDEGGEDWDTQYCRRLQEEILSSSPRNIQVASNIGRDENVESFKQAAPHQGEGTSSSTEGDPEVLEVESSNHAEQSRPLTAHWTTQADSADNNAPTALSNALSNKLRTPDSSGRIDRPARVEKSRAEMEGLTQISSLSPTQENSESAYEQFMLQRANDYHSTADAPEKVDDLDHAPTSDYDSLLPKHHSAITDSTARTYREDDTGHVYFDEFVPEEHPLGDKSPETDPVSQDASYAPRVEDFSYRESYEPQTPAAPVNPFSNKGSVLKAHEMFGATQSSSIGRHIASVTSSRPSPDVYNDFTSPPKRILSSPLARHVRVDETTPLQSSARTTLRSRSMDSPHGTTSTRVSGVQSFDVGPRIQLQSAAREQLPYISMKESQERRMKETSRSSPDSETESDSDIDDIQRKRQQRRRREQEIRKQLSIVELHKNPKTSRRPRSSSPDVVEVPSSTGRRRSIDEDYIAQCEGRDARDTQQDDIIADSQGDTQRLEQTEAAVVSKDVVPSWTGSVGTADSNVPPSSSLRPHKHETDSEPVPDLDSNTNSEQNSSPPNGPASPLQQQNLPPSLPLNEVSTNRTDLRTPMASKDQVFSDGADVTVPETSPSGDRIRPMGEIANISFAENNSDEAQDYPGFTQDTEFENAIQPRSSHPTPKRTRAKRNPFPAFAPPAAESEFPRVSNEQPEVPAADEPSTSAATISEERVNDSVEAVLSTSSVMVVVHSSLQSVADYTETGRANEDGPENQDGDDADHIPQGSGKRDGLRSKENLKGPSRELRRSGQAVTPKTYITPRQASRVSKKSSTSTVSPARSAILNSAASSDLSVPPSPISIPEGLAMLPSMRKESPIPSARRRGRPPKAKVDIEQEPSPAPAKRSLKRKSSFADEPHLTKRSSKRQLASHPGRDSPDPLAMTNLPSIAVRQQKRAGGLFNKMAFAVSYVNQFQEKNVVIALITEQGGQILEDGFDGLFEPTSFSKSRTNSADDVELTLSPVASRIGFAALIADEHSRKEKYMQALALSLPCISGRWISACVSKGEILDWGPYLLCAGQSSFLGNAIRSRTLQPYPAVDANFPETFSNRKKFLNGKSILLVTGKGRAEDKRKAYIFLTRVLGPSRIDHVPDLEQARKKLLDSAEQTWDLLYVDGNEQHAETVVFGQTPTTSVGSRKRKKGPVPASEKPIPEEKRIRIISDEVMIQSLILGQLLIE</sequence>
<feature type="compositionally biased region" description="Basic and acidic residues" evidence="4">
    <location>
        <begin position="126"/>
        <end position="141"/>
    </location>
</feature>
<feature type="compositionally biased region" description="Polar residues" evidence="4">
    <location>
        <begin position="145"/>
        <end position="160"/>
    </location>
</feature>
<feature type="region of interest" description="Disordered" evidence="4">
    <location>
        <begin position="1"/>
        <end position="198"/>
    </location>
</feature>
<evidence type="ECO:0000256" key="1">
    <source>
        <dbReference type="ARBA" id="ARBA00004123"/>
    </source>
</evidence>
<proteinExistence type="predicted"/>
<dbReference type="Proteomes" id="UP000241818">
    <property type="component" value="Unassembled WGS sequence"/>
</dbReference>
<dbReference type="InterPro" id="IPR001357">
    <property type="entry name" value="BRCT_dom"/>
</dbReference>
<keyword evidence="2" id="KW-0227">DNA damage</keyword>
<evidence type="ECO:0000256" key="4">
    <source>
        <dbReference type="SAM" id="MobiDB-lite"/>
    </source>
</evidence>
<dbReference type="GO" id="GO:0045944">
    <property type="term" value="P:positive regulation of transcription by RNA polymerase II"/>
    <property type="evidence" value="ECO:0007669"/>
    <property type="project" value="TreeGrafter"/>
</dbReference>
<evidence type="ECO:0000256" key="3">
    <source>
        <dbReference type="ARBA" id="ARBA00023242"/>
    </source>
</evidence>
<feature type="compositionally biased region" description="Polar residues" evidence="4">
    <location>
        <begin position="355"/>
        <end position="366"/>
    </location>
</feature>
<dbReference type="AlphaFoldDB" id="A0A2T3B970"/>
<dbReference type="InterPro" id="IPR047249">
    <property type="entry name" value="BRCT_p53bp1-like_rpt1"/>
</dbReference>
<accession>A0A2T3B970</accession>
<dbReference type="GeneID" id="36575493"/>
<dbReference type="STRING" id="857342.A0A2T3B970"/>
<evidence type="ECO:0000313" key="6">
    <source>
        <dbReference type="EMBL" id="PSS23428.1"/>
    </source>
</evidence>
<feature type="compositionally biased region" description="Polar residues" evidence="4">
    <location>
        <begin position="336"/>
        <end position="348"/>
    </location>
</feature>
<evidence type="ECO:0000259" key="5">
    <source>
        <dbReference type="PROSITE" id="PS50172"/>
    </source>
</evidence>
<keyword evidence="7" id="KW-1185">Reference proteome</keyword>